<protein>
    <recommendedName>
        <fullName evidence="7">HAT C-terminal dimerisation domain-containing protein</fullName>
    </recommendedName>
</protein>
<keyword evidence="5" id="KW-0539">Nucleus</keyword>
<keyword evidence="11" id="KW-1185">Reference proteome</keyword>
<dbReference type="SUPFAM" id="SSF81995">
    <property type="entry name" value="beta-sandwich domain of Sec23/24"/>
    <property type="match status" value="1"/>
</dbReference>
<dbReference type="GO" id="GO:0005634">
    <property type="term" value="C:nucleus"/>
    <property type="evidence" value="ECO:0007669"/>
    <property type="project" value="UniProtKB-SubCell"/>
</dbReference>
<feature type="compositionally biased region" description="Low complexity" evidence="6">
    <location>
        <begin position="39"/>
        <end position="50"/>
    </location>
</feature>
<comment type="subcellular location">
    <subcellularLocation>
        <location evidence="1">Nucleus</location>
    </subcellularLocation>
</comment>
<gene>
    <name evidence="8" type="ORF">PR001_g12734</name>
    <name evidence="9" type="ORF">PR003_g13442</name>
</gene>
<dbReference type="GO" id="GO:0046983">
    <property type="term" value="F:protein dimerization activity"/>
    <property type="evidence" value="ECO:0007669"/>
    <property type="project" value="InterPro"/>
</dbReference>
<keyword evidence="3" id="KW-0863">Zinc-finger</keyword>
<evidence type="ECO:0000256" key="5">
    <source>
        <dbReference type="ARBA" id="ARBA00023242"/>
    </source>
</evidence>
<dbReference type="InterPro" id="IPR052035">
    <property type="entry name" value="ZnF_BED_domain_contain"/>
</dbReference>
<keyword evidence="4" id="KW-0862">Zinc</keyword>
<dbReference type="SUPFAM" id="SSF53098">
    <property type="entry name" value="Ribonuclease H-like"/>
    <property type="match status" value="1"/>
</dbReference>
<dbReference type="PANTHER" id="PTHR46481:SF10">
    <property type="entry name" value="ZINC FINGER BED DOMAIN-CONTAINING PROTEIN 39"/>
    <property type="match status" value="1"/>
</dbReference>
<dbReference type="Proteomes" id="UP000429607">
    <property type="component" value="Unassembled WGS sequence"/>
</dbReference>
<evidence type="ECO:0000256" key="3">
    <source>
        <dbReference type="ARBA" id="ARBA00022771"/>
    </source>
</evidence>
<sequence length="852" mass="97102">MAAHHQPQASGHRTPEYANPRYPMAPHPTPSSRNQHHVQQQIQQQQIQHQQQQQDQQRQLQLQLQLQLQQLQLLQLNQQVLPQQQSSSPRPSISRFAAAIEGESDAIDVKSLQRQVGADTGTMLYVMKRQKRKEVWNFVRLVRKEVCWEISREDLTNDHADSAYCLLCNTTFKFRIGKSKVPQHMDAYHPSELAAYIAQREQQARGDGAPVIRNLANAFDAVANPSTKRPLRTITPQEQKRVNELLAEWVARHFRPMVIVEDAGFIAFVEFITVHLGGVSLTIPKREKLRQDIIALAEEYRRRVRKCIASGCLYYSITCDIWTARTAKSYISLTIHYVDEEFTPKNWTLEVRLFPGIHDGTTISAMITRILEEWSLPKRFCVKLLRDSGANMVAASKKLNIEHMACIAHSLHLVVAGSLIKKSKTASGNVIPEWAEDVAAESSTNVAEREEEATLSKEDRAEIEGLQELAIDEMEEFLDSTIAGLHRNEMDSLRTIVQNFRTLAVYFRKSSKGNNRLGAIQIQHFNIKPENVLSPIVDCPTRWNSCWKMLDQLIALEAPLMKFFAHLKQPEGRKEFKDMEKKLRRPKPEEWFSIKCLQKLLGPFATASDTLGGQTYPTTPLILPVLSGIRKHLERVDLFDVLAAEAGDEEFVFDTTFMMNECRKAMLTLFDKRFRALEESELKWIAFLDPRVAKRMPHLNPTDTPKACKDIVEAMVELAQEVSPREDCDSPVAAPVQANSYMHDHIFGPDVVPIRATKLDEDCDKEFTRYLGAVTMVKSSTNPFEWWRVNSSNYPNLSRLARKWLGTVATSVPSERAFSTSGNILTVKRSSLAPEMVRDLVFVAANWRISDN</sequence>
<reference evidence="9 11" key="1">
    <citation type="submission" date="2018-08" db="EMBL/GenBank/DDBJ databases">
        <title>Genomic investigation of the strawberry pathogen Phytophthora fragariae indicates pathogenicity is determined by transcriptional variation in three key races.</title>
        <authorList>
            <person name="Adams T.M."/>
            <person name="Armitage A.D."/>
            <person name="Sobczyk M.K."/>
            <person name="Bates H.J."/>
            <person name="Dunwell J.M."/>
            <person name="Nellist C.F."/>
            <person name="Harrison R.J."/>
        </authorList>
    </citation>
    <scope>NUCLEOTIDE SEQUENCE [LARGE SCALE GENOMIC DNA]</scope>
    <source>
        <strain evidence="8 10">SCRP249</strain>
        <strain evidence="9 11">SCRP333</strain>
    </source>
</reference>
<evidence type="ECO:0000256" key="4">
    <source>
        <dbReference type="ARBA" id="ARBA00022833"/>
    </source>
</evidence>
<dbReference type="PANTHER" id="PTHR46481">
    <property type="entry name" value="ZINC FINGER BED DOMAIN-CONTAINING PROTEIN 4"/>
    <property type="match status" value="1"/>
</dbReference>
<organism evidence="9 11">
    <name type="scientific">Phytophthora rubi</name>
    <dbReference type="NCBI Taxonomy" id="129364"/>
    <lineage>
        <taxon>Eukaryota</taxon>
        <taxon>Sar</taxon>
        <taxon>Stramenopiles</taxon>
        <taxon>Oomycota</taxon>
        <taxon>Peronosporomycetes</taxon>
        <taxon>Peronosporales</taxon>
        <taxon>Peronosporaceae</taxon>
        <taxon>Phytophthora</taxon>
    </lineage>
</organism>
<evidence type="ECO:0000313" key="8">
    <source>
        <dbReference type="EMBL" id="KAE9024176.1"/>
    </source>
</evidence>
<evidence type="ECO:0000256" key="2">
    <source>
        <dbReference type="ARBA" id="ARBA00022723"/>
    </source>
</evidence>
<dbReference type="AlphaFoldDB" id="A0A6A4FHD2"/>
<evidence type="ECO:0000313" key="11">
    <source>
        <dbReference type="Proteomes" id="UP000434957"/>
    </source>
</evidence>
<dbReference type="GO" id="GO:0008270">
    <property type="term" value="F:zinc ion binding"/>
    <property type="evidence" value="ECO:0007669"/>
    <property type="project" value="UniProtKB-KW"/>
</dbReference>
<dbReference type="SUPFAM" id="SSF140996">
    <property type="entry name" value="Hermes dimerisation domain"/>
    <property type="match status" value="1"/>
</dbReference>
<evidence type="ECO:0000256" key="6">
    <source>
        <dbReference type="SAM" id="MobiDB-lite"/>
    </source>
</evidence>
<dbReference type="InterPro" id="IPR012337">
    <property type="entry name" value="RNaseH-like_sf"/>
</dbReference>
<name>A0A6A4FHD2_9STRA</name>
<evidence type="ECO:0000313" key="9">
    <source>
        <dbReference type="EMBL" id="KAE9334600.1"/>
    </source>
</evidence>
<feature type="domain" description="HAT C-terminal dimerisation" evidence="7">
    <location>
        <begin position="767"/>
        <end position="844"/>
    </location>
</feature>
<keyword evidence="2" id="KW-0479">Metal-binding</keyword>
<proteinExistence type="predicted"/>
<dbReference type="Proteomes" id="UP000434957">
    <property type="component" value="Unassembled WGS sequence"/>
</dbReference>
<dbReference type="EMBL" id="QXFV01000839">
    <property type="protein sequence ID" value="KAE9024176.1"/>
    <property type="molecule type" value="Genomic_DNA"/>
</dbReference>
<feature type="region of interest" description="Disordered" evidence="6">
    <location>
        <begin position="1"/>
        <end position="50"/>
    </location>
</feature>
<evidence type="ECO:0000259" key="7">
    <source>
        <dbReference type="Pfam" id="PF05699"/>
    </source>
</evidence>
<dbReference type="EMBL" id="QXFT01000849">
    <property type="protein sequence ID" value="KAE9334600.1"/>
    <property type="molecule type" value="Genomic_DNA"/>
</dbReference>
<dbReference type="InterPro" id="IPR008906">
    <property type="entry name" value="HATC_C_dom"/>
</dbReference>
<dbReference type="Pfam" id="PF05699">
    <property type="entry name" value="Dimer_Tnp_hAT"/>
    <property type="match status" value="1"/>
</dbReference>
<evidence type="ECO:0000313" key="10">
    <source>
        <dbReference type="Proteomes" id="UP000429607"/>
    </source>
</evidence>
<comment type="caution">
    <text evidence="9">The sequence shown here is derived from an EMBL/GenBank/DDBJ whole genome shotgun (WGS) entry which is preliminary data.</text>
</comment>
<evidence type="ECO:0000256" key="1">
    <source>
        <dbReference type="ARBA" id="ARBA00004123"/>
    </source>
</evidence>
<accession>A0A6A4FHD2</accession>